<dbReference type="AlphaFoldDB" id="A0A0U9HPP3"/>
<dbReference type="SMART" id="SM00387">
    <property type="entry name" value="HATPase_c"/>
    <property type="match status" value="1"/>
</dbReference>
<dbReference type="PRINTS" id="PR00344">
    <property type="entry name" value="BCTRLSENSOR"/>
</dbReference>
<gene>
    <name evidence="18" type="ORF">TAGGR_11231</name>
</gene>
<dbReference type="PANTHER" id="PTHR43047">
    <property type="entry name" value="TWO-COMPONENT HISTIDINE PROTEIN KINASE"/>
    <property type="match status" value="1"/>
</dbReference>
<feature type="domain" description="HAMP" evidence="17">
    <location>
        <begin position="183"/>
        <end position="235"/>
    </location>
</feature>
<dbReference type="FunFam" id="3.30.565.10:FF:000010">
    <property type="entry name" value="Sensor histidine kinase RcsC"/>
    <property type="match status" value="1"/>
</dbReference>
<dbReference type="Pfam" id="PF17203">
    <property type="entry name" value="sCache_3_2"/>
    <property type="match status" value="1"/>
</dbReference>
<dbReference type="Pfam" id="PF00672">
    <property type="entry name" value="HAMP"/>
    <property type="match status" value="1"/>
</dbReference>
<dbReference type="Pfam" id="PF02518">
    <property type="entry name" value="HATPase_c"/>
    <property type="match status" value="1"/>
</dbReference>
<evidence type="ECO:0000313" key="18">
    <source>
        <dbReference type="EMBL" id="GAQ95031.1"/>
    </source>
</evidence>
<organism evidence="18 19">
    <name type="scientific">Thermodesulfovibrio aggregans</name>
    <dbReference type="NCBI Taxonomy" id="86166"/>
    <lineage>
        <taxon>Bacteria</taxon>
        <taxon>Pseudomonadati</taxon>
        <taxon>Nitrospirota</taxon>
        <taxon>Thermodesulfovibrionia</taxon>
        <taxon>Thermodesulfovibrionales</taxon>
        <taxon>Thermodesulfovibrionaceae</taxon>
        <taxon>Thermodesulfovibrio</taxon>
    </lineage>
</organism>
<sequence length="620" mass="69030">MRMSKLFQKTLIGIIFLFAIIFVTISIFSGWHLYNNLTEEYKSKGTAIASSIASSSAETILNLDSATVQAMIDQFLEIEGVSYVFVVDSTGEIISHTFIPTIPEEINKIAQIHKSGIRDVSIEGVGDFLDVVSPITEGAVGYVHVGMNKNSINQKMWTVLGKQLTLLFIIFVFSVILAYFMVNKISQPLNQLTEYAKKLLAHDFDAKVDIKSKDEIGLLANTMQSMANNINEVFDRYEFALKDAVVELQDTLAYLTTIIDNMADGLIVVDKDGVINHINPAASEMFGKAEFEMIGKKIEILGKELDKLVKKSLNTEEVVSTEINLVNQKVGKAVAKSIKKEYFSEESEAKGILGSVILIRDITQEKEVDRLKTEFITVVSHELRTPLTSILGFVEIINKKFVETILPHLDMNDPKLSKAVNKINKNFNIILSEGERITSLINDVLDISKLESGKAIWNFSEISLEEVITNAYKALSSLFEQKGIPCYIEVPPELPVVLGDKERLIQVVINLLSNALKFTERGYVKCKARFNGNEIIVSVEDTGIGIPDEEKERIFEKFKQVGDLIRGKPKGTGLGLPISKQIVEAHGGKIWVESEVGKGSTFYFTIPLKKKEEGSEDINS</sequence>
<evidence type="ECO:0000256" key="5">
    <source>
        <dbReference type="ARBA" id="ARBA00022553"/>
    </source>
</evidence>
<dbReference type="InterPro" id="IPR035965">
    <property type="entry name" value="PAS-like_dom_sf"/>
</dbReference>
<dbReference type="Gene3D" id="3.30.450.20">
    <property type="entry name" value="PAS domain"/>
    <property type="match status" value="2"/>
</dbReference>
<dbReference type="EC" id="2.7.13.3" evidence="3"/>
<evidence type="ECO:0000256" key="9">
    <source>
        <dbReference type="ARBA" id="ARBA00022777"/>
    </source>
</evidence>
<keyword evidence="19" id="KW-1185">Reference proteome</keyword>
<evidence type="ECO:0000256" key="2">
    <source>
        <dbReference type="ARBA" id="ARBA00004651"/>
    </source>
</evidence>
<accession>A0A0U9HPP3</accession>
<dbReference type="SUPFAM" id="SSF47384">
    <property type="entry name" value="Homodimeric domain of signal transducing histidine kinase"/>
    <property type="match status" value="1"/>
</dbReference>
<dbReference type="PROSITE" id="PS50109">
    <property type="entry name" value="HIS_KIN"/>
    <property type="match status" value="1"/>
</dbReference>
<dbReference type="Pfam" id="PF00512">
    <property type="entry name" value="HisKA"/>
    <property type="match status" value="1"/>
</dbReference>
<dbReference type="GO" id="GO:0005524">
    <property type="term" value="F:ATP binding"/>
    <property type="evidence" value="ECO:0007669"/>
    <property type="project" value="UniProtKB-KW"/>
</dbReference>
<comment type="catalytic activity">
    <reaction evidence="1">
        <text>ATP + protein L-histidine = ADP + protein N-phospho-L-histidine.</text>
        <dbReference type="EC" id="2.7.13.3"/>
    </reaction>
</comment>
<evidence type="ECO:0000259" key="17">
    <source>
        <dbReference type="PROSITE" id="PS50885"/>
    </source>
</evidence>
<dbReference type="Proteomes" id="UP000054976">
    <property type="component" value="Unassembled WGS sequence"/>
</dbReference>
<dbReference type="Gene3D" id="3.30.565.10">
    <property type="entry name" value="Histidine kinase-like ATPase, C-terminal domain"/>
    <property type="match status" value="1"/>
</dbReference>
<keyword evidence="10" id="KW-0067">ATP-binding</keyword>
<feature type="transmembrane region" description="Helical" evidence="14">
    <location>
        <begin position="164"/>
        <end position="182"/>
    </location>
</feature>
<feature type="domain" description="PAS" evidence="16">
    <location>
        <begin position="251"/>
        <end position="322"/>
    </location>
</feature>
<dbReference type="CDD" id="cd06225">
    <property type="entry name" value="HAMP"/>
    <property type="match status" value="1"/>
</dbReference>
<evidence type="ECO:0000313" key="19">
    <source>
        <dbReference type="Proteomes" id="UP000054976"/>
    </source>
</evidence>
<dbReference type="SMART" id="SM00091">
    <property type="entry name" value="PAS"/>
    <property type="match status" value="1"/>
</dbReference>
<evidence type="ECO:0000256" key="10">
    <source>
        <dbReference type="ARBA" id="ARBA00022840"/>
    </source>
</evidence>
<evidence type="ECO:0000256" key="7">
    <source>
        <dbReference type="ARBA" id="ARBA00022692"/>
    </source>
</evidence>
<dbReference type="Gene3D" id="6.10.340.10">
    <property type="match status" value="1"/>
</dbReference>
<protein>
    <recommendedName>
        <fullName evidence="3">histidine kinase</fullName>
        <ecNumber evidence="3">2.7.13.3</ecNumber>
    </recommendedName>
</protein>
<comment type="caution">
    <text evidence="18">The sequence shown here is derived from an EMBL/GenBank/DDBJ whole genome shotgun (WGS) entry which is preliminary data.</text>
</comment>
<evidence type="ECO:0000256" key="13">
    <source>
        <dbReference type="ARBA" id="ARBA00023136"/>
    </source>
</evidence>
<evidence type="ECO:0000256" key="6">
    <source>
        <dbReference type="ARBA" id="ARBA00022679"/>
    </source>
</evidence>
<keyword evidence="8" id="KW-0547">Nucleotide-binding</keyword>
<dbReference type="SUPFAM" id="SSF103190">
    <property type="entry name" value="Sensory domain-like"/>
    <property type="match status" value="1"/>
</dbReference>
<dbReference type="CDD" id="cd00082">
    <property type="entry name" value="HisKA"/>
    <property type="match status" value="1"/>
</dbReference>
<keyword evidence="7 14" id="KW-0812">Transmembrane</keyword>
<evidence type="ECO:0000256" key="3">
    <source>
        <dbReference type="ARBA" id="ARBA00012438"/>
    </source>
</evidence>
<dbReference type="InterPro" id="IPR000014">
    <property type="entry name" value="PAS"/>
</dbReference>
<evidence type="ECO:0000259" key="15">
    <source>
        <dbReference type="PROSITE" id="PS50109"/>
    </source>
</evidence>
<dbReference type="GO" id="GO:0000155">
    <property type="term" value="F:phosphorelay sensor kinase activity"/>
    <property type="evidence" value="ECO:0007669"/>
    <property type="project" value="InterPro"/>
</dbReference>
<evidence type="ECO:0000256" key="1">
    <source>
        <dbReference type="ARBA" id="ARBA00000085"/>
    </source>
</evidence>
<keyword evidence="9" id="KW-0418">Kinase</keyword>
<dbReference type="InterPro" id="IPR003661">
    <property type="entry name" value="HisK_dim/P_dom"/>
</dbReference>
<dbReference type="EMBL" id="BCNO01000001">
    <property type="protein sequence ID" value="GAQ95031.1"/>
    <property type="molecule type" value="Genomic_DNA"/>
</dbReference>
<evidence type="ECO:0000256" key="12">
    <source>
        <dbReference type="ARBA" id="ARBA00023012"/>
    </source>
</evidence>
<name>A0A0U9HPP3_9BACT</name>
<keyword evidence="13 14" id="KW-0472">Membrane</keyword>
<dbReference type="STRING" id="86166.TAGGR_11231"/>
<evidence type="ECO:0000256" key="11">
    <source>
        <dbReference type="ARBA" id="ARBA00022989"/>
    </source>
</evidence>
<feature type="domain" description="Histidine kinase" evidence="15">
    <location>
        <begin position="378"/>
        <end position="610"/>
    </location>
</feature>
<keyword evidence="5" id="KW-0597">Phosphoprotein</keyword>
<dbReference type="SUPFAM" id="SSF158472">
    <property type="entry name" value="HAMP domain-like"/>
    <property type="match status" value="1"/>
</dbReference>
<dbReference type="PROSITE" id="PS50885">
    <property type="entry name" value="HAMP"/>
    <property type="match status" value="1"/>
</dbReference>
<dbReference type="GO" id="GO:0009927">
    <property type="term" value="F:histidine phosphotransfer kinase activity"/>
    <property type="evidence" value="ECO:0007669"/>
    <property type="project" value="TreeGrafter"/>
</dbReference>
<evidence type="ECO:0000256" key="8">
    <source>
        <dbReference type="ARBA" id="ARBA00022741"/>
    </source>
</evidence>
<dbReference type="InterPro" id="IPR029151">
    <property type="entry name" value="Sensor-like_sf"/>
</dbReference>
<dbReference type="InterPro" id="IPR004358">
    <property type="entry name" value="Sig_transdc_His_kin-like_C"/>
</dbReference>
<keyword evidence="12" id="KW-0902">Two-component regulatory system</keyword>
<dbReference type="InterPro" id="IPR013767">
    <property type="entry name" value="PAS_fold"/>
</dbReference>
<dbReference type="SMART" id="SM00304">
    <property type="entry name" value="HAMP"/>
    <property type="match status" value="1"/>
</dbReference>
<dbReference type="Gene3D" id="1.10.287.130">
    <property type="match status" value="1"/>
</dbReference>
<keyword evidence="6" id="KW-0808">Transferase</keyword>
<dbReference type="SUPFAM" id="SSF55785">
    <property type="entry name" value="PYP-like sensor domain (PAS domain)"/>
    <property type="match status" value="1"/>
</dbReference>
<dbReference type="InterPro" id="IPR033463">
    <property type="entry name" value="sCache_3"/>
</dbReference>
<dbReference type="GO" id="GO:0005886">
    <property type="term" value="C:plasma membrane"/>
    <property type="evidence" value="ECO:0007669"/>
    <property type="project" value="UniProtKB-SubCell"/>
</dbReference>
<keyword evidence="4" id="KW-1003">Cell membrane</keyword>
<dbReference type="CDD" id="cd16922">
    <property type="entry name" value="HATPase_EvgS-ArcB-TorS-like"/>
    <property type="match status" value="1"/>
</dbReference>
<dbReference type="SMART" id="SM00388">
    <property type="entry name" value="HisKA"/>
    <property type="match status" value="1"/>
</dbReference>
<dbReference type="InterPro" id="IPR036890">
    <property type="entry name" value="HATPase_C_sf"/>
</dbReference>
<dbReference type="SUPFAM" id="SSF55874">
    <property type="entry name" value="ATPase domain of HSP90 chaperone/DNA topoisomerase II/histidine kinase"/>
    <property type="match status" value="1"/>
</dbReference>
<dbReference type="Pfam" id="PF00989">
    <property type="entry name" value="PAS"/>
    <property type="match status" value="1"/>
</dbReference>
<comment type="subcellular location">
    <subcellularLocation>
        <location evidence="2">Cell membrane</location>
        <topology evidence="2">Multi-pass membrane protein</topology>
    </subcellularLocation>
</comment>
<dbReference type="PROSITE" id="PS50112">
    <property type="entry name" value="PAS"/>
    <property type="match status" value="1"/>
</dbReference>
<feature type="transmembrane region" description="Helical" evidence="14">
    <location>
        <begin position="12"/>
        <end position="34"/>
    </location>
</feature>
<dbReference type="PANTHER" id="PTHR43047:SF72">
    <property type="entry name" value="OSMOSENSING HISTIDINE PROTEIN KINASE SLN1"/>
    <property type="match status" value="1"/>
</dbReference>
<dbReference type="CDD" id="cd00130">
    <property type="entry name" value="PAS"/>
    <property type="match status" value="1"/>
</dbReference>
<dbReference type="GO" id="GO:0006355">
    <property type="term" value="P:regulation of DNA-templated transcription"/>
    <property type="evidence" value="ECO:0007669"/>
    <property type="project" value="InterPro"/>
</dbReference>
<keyword evidence="11 14" id="KW-1133">Transmembrane helix</keyword>
<dbReference type="NCBIfam" id="TIGR00229">
    <property type="entry name" value="sensory_box"/>
    <property type="match status" value="1"/>
</dbReference>
<evidence type="ECO:0000256" key="14">
    <source>
        <dbReference type="SAM" id="Phobius"/>
    </source>
</evidence>
<proteinExistence type="predicted"/>
<dbReference type="InterPro" id="IPR005467">
    <property type="entry name" value="His_kinase_dom"/>
</dbReference>
<evidence type="ECO:0000256" key="4">
    <source>
        <dbReference type="ARBA" id="ARBA00022475"/>
    </source>
</evidence>
<dbReference type="InterPro" id="IPR003660">
    <property type="entry name" value="HAMP_dom"/>
</dbReference>
<dbReference type="InterPro" id="IPR003594">
    <property type="entry name" value="HATPase_dom"/>
</dbReference>
<dbReference type="InterPro" id="IPR036097">
    <property type="entry name" value="HisK_dim/P_sf"/>
</dbReference>
<evidence type="ECO:0000259" key="16">
    <source>
        <dbReference type="PROSITE" id="PS50112"/>
    </source>
</evidence>
<reference evidence="19" key="1">
    <citation type="submission" date="2016-01" db="EMBL/GenBank/DDBJ databases">
        <title>Draft genome sequence of Thermodesulfovibrio aggregans strain TGE-P1.</title>
        <authorList>
            <person name="Sekiguchi Y."/>
            <person name="Ohashi A."/>
            <person name="Matsuura N."/>
            <person name="Tourlousse M.D."/>
        </authorList>
    </citation>
    <scope>NUCLEOTIDE SEQUENCE [LARGE SCALE GENOMIC DNA]</scope>
    <source>
        <strain evidence="19">TGE-P1</strain>
    </source>
</reference>